<evidence type="ECO:0000256" key="1">
    <source>
        <dbReference type="ARBA" id="ARBA00001933"/>
    </source>
</evidence>
<evidence type="ECO:0000256" key="6">
    <source>
        <dbReference type="ARBA" id="ARBA00022605"/>
    </source>
</evidence>
<sequence length="373" mass="41213">MTDWLEQLTTQHVRDLTPYESARRLFGASEGNQRVWLNANESPQANEYTLQSSLLNRYPDCQPPKLLAQYAQYTGLMPEQIVTTRGADEGIELLIRAFCQPGRDSVLICPPTYGMYAISANTFNVGVEKVLLNQDFSVNVSAINSFVGKVKLIFLCSPNNPTGTIMAQEDLECILTAYSNNAIVVLDEAYIEFSAGCAKTALLAKYPHLVILRTLSKGFALAGIRCGFVLSSVHIKSILLKVIAPYPVPDPVAQIAMQALSTVGIELMRANVKCLSAQRTLLSEQLRQVAGITLMGDQCGNFILFNSAHSKALMHYLVEKNVLIRDQSKQVMLDNCLRISIGTKQQNAQLMTLIETFFSQQKGSHSTNQEVAR</sequence>
<dbReference type="GO" id="GO:0004400">
    <property type="term" value="F:histidinol-phosphate transaminase activity"/>
    <property type="evidence" value="ECO:0007669"/>
    <property type="project" value="UniProtKB-UniRule"/>
</dbReference>
<dbReference type="OrthoDB" id="9813612at2"/>
<dbReference type="Proteomes" id="UP000053586">
    <property type="component" value="Unassembled WGS sequence"/>
</dbReference>
<feature type="domain" description="Aminotransferase class I/classII large" evidence="12">
    <location>
        <begin position="44"/>
        <end position="351"/>
    </location>
</feature>
<dbReference type="Pfam" id="PF00155">
    <property type="entry name" value="Aminotran_1_2"/>
    <property type="match status" value="1"/>
</dbReference>
<evidence type="ECO:0000256" key="3">
    <source>
        <dbReference type="ARBA" id="ARBA00007970"/>
    </source>
</evidence>
<dbReference type="InterPro" id="IPR015422">
    <property type="entry name" value="PyrdxlP-dep_Trfase_small"/>
</dbReference>
<evidence type="ECO:0000256" key="5">
    <source>
        <dbReference type="ARBA" id="ARBA00022576"/>
    </source>
</evidence>
<comment type="catalytic activity">
    <reaction evidence="10 11">
        <text>L-histidinol phosphate + 2-oxoglutarate = 3-(imidazol-4-yl)-2-oxopropyl phosphate + L-glutamate</text>
        <dbReference type="Rhea" id="RHEA:23744"/>
        <dbReference type="ChEBI" id="CHEBI:16810"/>
        <dbReference type="ChEBI" id="CHEBI:29985"/>
        <dbReference type="ChEBI" id="CHEBI:57766"/>
        <dbReference type="ChEBI" id="CHEBI:57980"/>
        <dbReference type="EC" id="2.6.1.9"/>
    </reaction>
</comment>
<evidence type="ECO:0000259" key="12">
    <source>
        <dbReference type="Pfam" id="PF00155"/>
    </source>
</evidence>
<dbReference type="Gene3D" id="3.40.640.10">
    <property type="entry name" value="Type I PLP-dependent aspartate aminotransferase-like (Major domain)"/>
    <property type="match status" value="1"/>
</dbReference>
<dbReference type="GO" id="GO:0030170">
    <property type="term" value="F:pyridoxal phosphate binding"/>
    <property type="evidence" value="ECO:0007669"/>
    <property type="project" value="InterPro"/>
</dbReference>
<dbReference type="PANTHER" id="PTHR42885:SF2">
    <property type="entry name" value="HISTIDINOL-PHOSPHATE AMINOTRANSFERASE"/>
    <property type="match status" value="1"/>
</dbReference>
<dbReference type="STRING" id="56804.BAE46_10075"/>
<dbReference type="InterPro" id="IPR005861">
    <property type="entry name" value="HisP_aminotrans"/>
</dbReference>
<comment type="similarity">
    <text evidence="3 11">Belongs to the class-II pyridoxal-phosphate-dependent aminotransferase family. Histidinol-phosphate aminotransferase subfamily.</text>
</comment>
<reference evidence="13 14" key="2">
    <citation type="journal article" date="2017" name="Antonie Van Leeuwenhoek">
        <title>Rhizobium rhizosphaerae sp. nov., a novel species isolated from rice rhizosphere.</title>
        <authorList>
            <person name="Zhao J.J."/>
            <person name="Zhang J."/>
            <person name="Zhang R.J."/>
            <person name="Zhang C.W."/>
            <person name="Yin H.Q."/>
            <person name="Zhang X.X."/>
        </authorList>
    </citation>
    <scope>NUCLEOTIDE SEQUENCE [LARGE SCALE GENOMIC DNA]</scope>
    <source>
        <strain evidence="13 14">ACAM 611</strain>
    </source>
</reference>
<dbReference type="Gene3D" id="3.90.1150.10">
    <property type="entry name" value="Aspartate Aminotransferase, domain 1"/>
    <property type="match status" value="1"/>
</dbReference>
<dbReference type="RefSeq" id="WP_006004929.1">
    <property type="nucleotide sequence ID" value="NZ_BAET01000014.1"/>
</dbReference>
<evidence type="ECO:0000256" key="4">
    <source>
        <dbReference type="ARBA" id="ARBA00011738"/>
    </source>
</evidence>
<evidence type="ECO:0000256" key="10">
    <source>
        <dbReference type="ARBA" id="ARBA00047481"/>
    </source>
</evidence>
<organism evidence="13 14">
    <name type="scientific">Glaciecola punicea ACAM 611</name>
    <dbReference type="NCBI Taxonomy" id="1121923"/>
    <lineage>
        <taxon>Bacteria</taxon>
        <taxon>Pseudomonadati</taxon>
        <taxon>Pseudomonadota</taxon>
        <taxon>Gammaproteobacteria</taxon>
        <taxon>Alteromonadales</taxon>
        <taxon>Alteromonadaceae</taxon>
        <taxon>Glaciecola</taxon>
    </lineage>
</organism>
<protein>
    <recommendedName>
        <fullName evidence="11">Histidinol-phosphate aminotransferase</fullName>
        <ecNumber evidence="11">2.6.1.9</ecNumber>
    </recommendedName>
    <alternativeName>
        <fullName evidence="11">Imidazole acetol-phosphate transaminase</fullName>
    </alternativeName>
</protein>
<comment type="caution">
    <text evidence="13">The sequence shown here is derived from an EMBL/GenBank/DDBJ whole genome shotgun (WGS) entry which is preliminary data.</text>
</comment>
<comment type="cofactor">
    <cofactor evidence="1 11">
        <name>pyridoxal 5'-phosphate</name>
        <dbReference type="ChEBI" id="CHEBI:597326"/>
    </cofactor>
</comment>
<dbReference type="HAMAP" id="MF_01023">
    <property type="entry name" value="HisC_aminotrans_2"/>
    <property type="match status" value="1"/>
</dbReference>
<keyword evidence="14" id="KW-1185">Reference proteome</keyword>
<evidence type="ECO:0000256" key="8">
    <source>
        <dbReference type="ARBA" id="ARBA00022898"/>
    </source>
</evidence>
<keyword evidence="8 11" id="KW-0663">Pyridoxal phosphate</keyword>
<dbReference type="PROSITE" id="PS00599">
    <property type="entry name" value="AA_TRANSFER_CLASS_2"/>
    <property type="match status" value="1"/>
</dbReference>
<dbReference type="AlphaFoldDB" id="H5TBF8"/>
<dbReference type="UniPathway" id="UPA00031">
    <property type="reaction ID" value="UER00012"/>
</dbReference>
<comment type="subunit">
    <text evidence="4 11">Homodimer.</text>
</comment>
<dbReference type="EC" id="2.6.1.9" evidence="11"/>
<keyword evidence="9 11" id="KW-0368">Histidine biosynthesis</keyword>
<proteinExistence type="inferred from homology"/>
<evidence type="ECO:0000256" key="2">
    <source>
        <dbReference type="ARBA" id="ARBA00005011"/>
    </source>
</evidence>
<keyword evidence="7 11" id="KW-0808">Transferase</keyword>
<keyword evidence="6 11" id="KW-0028">Amino-acid biosynthesis</keyword>
<evidence type="ECO:0000313" key="13">
    <source>
        <dbReference type="EMBL" id="GAB55635.1"/>
    </source>
</evidence>
<dbReference type="eggNOG" id="COG0079">
    <property type="taxonomic scope" value="Bacteria"/>
</dbReference>
<dbReference type="InterPro" id="IPR015424">
    <property type="entry name" value="PyrdxlP-dep_Trfase"/>
</dbReference>
<evidence type="ECO:0000256" key="11">
    <source>
        <dbReference type="HAMAP-Rule" id="MF_01023"/>
    </source>
</evidence>
<gene>
    <name evidence="11 13" type="primary">hisC</name>
    <name evidence="13" type="ORF">GPUN_1515</name>
</gene>
<keyword evidence="5 11" id="KW-0032">Aminotransferase</keyword>
<evidence type="ECO:0000256" key="7">
    <source>
        <dbReference type="ARBA" id="ARBA00022679"/>
    </source>
</evidence>
<accession>H5TBF8</accession>
<feature type="modified residue" description="N6-(pyridoxal phosphate)lysine" evidence="11">
    <location>
        <position position="217"/>
    </location>
</feature>
<dbReference type="InterPro" id="IPR004839">
    <property type="entry name" value="Aminotransferase_I/II_large"/>
</dbReference>
<dbReference type="NCBIfam" id="TIGR01141">
    <property type="entry name" value="hisC"/>
    <property type="match status" value="1"/>
</dbReference>
<name>H5TBF8_9ALTE</name>
<reference evidence="13 14" key="1">
    <citation type="journal article" date="2012" name="J. Bacteriol.">
        <title>Genome sequence of proteorhodopsin-containing sea ice bacterium Glaciecola punicea ACAM 611T.</title>
        <authorList>
            <person name="Qin Q.-L."/>
            <person name="Xie B.-B."/>
            <person name="Shu Y.-L."/>
            <person name="Rong J.-C."/>
            <person name="Zhao D.-L."/>
            <person name="Zhang X.-Y."/>
            <person name="Chen X.-L."/>
            <person name="Zhou B.-C."/>
            <person name="Zhanga Y.-Z."/>
        </authorList>
    </citation>
    <scope>NUCLEOTIDE SEQUENCE [LARGE SCALE GENOMIC DNA]</scope>
    <source>
        <strain evidence="13 14">ACAM 611</strain>
    </source>
</reference>
<dbReference type="SUPFAM" id="SSF53383">
    <property type="entry name" value="PLP-dependent transferases"/>
    <property type="match status" value="1"/>
</dbReference>
<comment type="pathway">
    <text evidence="2 11">Amino-acid biosynthesis; L-histidine biosynthesis; L-histidine from 5-phospho-alpha-D-ribose 1-diphosphate: step 7/9.</text>
</comment>
<evidence type="ECO:0000256" key="9">
    <source>
        <dbReference type="ARBA" id="ARBA00023102"/>
    </source>
</evidence>
<dbReference type="GO" id="GO:0000105">
    <property type="term" value="P:L-histidine biosynthetic process"/>
    <property type="evidence" value="ECO:0007669"/>
    <property type="project" value="UniProtKB-UniRule"/>
</dbReference>
<dbReference type="PANTHER" id="PTHR42885">
    <property type="entry name" value="HISTIDINOL-PHOSPHATE AMINOTRANSFERASE-RELATED"/>
    <property type="match status" value="1"/>
</dbReference>
<dbReference type="InterPro" id="IPR001917">
    <property type="entry name" value="Aminotrans_II_pyridoxalP_BS"/>
</dbReference>
<dbReference type="InterPro" id="IPR015421">
    <property type="entry name" value="PyrdxlP-dep_Trfase_major"/>
</dbReference>
<evidence type="ECO:0000313" key="14">
    <source>
        <dbReference type="Proteomes" id="UP000053586"/>
    </source>
</evidence>
<dbReference type="CDD" id="cd00609">
    <property type="entry name" value="AAT_like"/>
    <property type="match status" value="1"/>
</dbReference>
<dbReference type="EMBL" id="BAET01000014">
    <property type="protein sequence ID" value="GAB55635.1"/>
    <property type="molecule type" value="Genomic_DNA"/>
</dbReference>